<dbReference type="Pfam" id="PF07714">
    <property type="entry name" value="PK_Tyr_Ser-Thr"/>
    <property type="match status" value="1"/>
</dbReference>
<evidence type="ECO:0000313" key="20">
    <source>
        <dbReference type="Proteomes" id="UP000428333"/>
    </source>
</evidence>
<comment type="similarity">
    <text evidence="3">In the C-terminal section; belongs to the protein kinase superfamily. Ser/Thr protein kinase family.</text>
</comment>
<dbReference type="GO" id="GO:0005524">
    <property type="term" value="F:ATP binding"/>
    <property type="evidence" value="ECO:0007669"/>
    <property type="project" value="UniProtKB-UniRule"/>
</dbReference>
<evidence type="ECO:0000259" key="18">
    <source>
        <dbReference type="PROSITE" id="PS50011"/>
    </source>
</evidence>
<evidence type="ECO:0000256" key="3">
    <source>
        <dbReference type="ARBA" id="ARBA00010217"/>
    </source>
</evidence>
<feature type="binding site" evidence="17">
    <location>
        <position position="59"/>
    </location>
    <ligand>
        <name>ATP</name>
        <dbReference type="ChEBI" id="CHEBI:30616"/>
    </ligand>
</feature>
<dbReference type="InterPro" id="IPR000719">
    <property type="entry name" value="Prot_kinase_dom"/>
</dbReference>
<dbReference type="Gene3D" id="3.30.200.20">
    <property type="entry name" value="Phosphorylase Kinase, domain 1"/>
    <property type="match status" value="1"/>
</dbReference>
<comment type="similarity">
    <text evidence="2">In the N-terminal section; belongs to the leguminous lectin family.</text>
</comment>
<dbReference type="GO" id="GO:0051707">
    <property type="term" value="P:response to other organism"/>
    <property type="evidence" value="ECO:0007669"/>
    <property type="project" value="UniProtKB-ARBA"/>
</dbReference>
<dbReference type="GO" id="GO:0016020">
    <property type="term" value="C:membrane"/>
    <property type="evidence" value="ECO:0007669"/>
    <property type="project" value="UniProtKB-SubCell"/>
</dbReference>
<keyword evidence="5" id="KW-0723">Serine/threonine-protein kinase</keyword>
<dbReference type="FunFam" id="3.30.200.20:FF:000112">
    <property type="entry name" value="Lectin-domain containing receptor kinase A4.3"/>
    <property type="match status" value="1"/>
</dbReference>
<keyword evidence="15" id="KW-0675">Receptor</keyword>
<dbReference type="EC" id="2.7.11.1" evidence="4"/>
<dbReference type="GO" id="GO:0030246">
    <property type="term" value="F:carbohydrate binding"/>
    <property type="evidence" value="ECO:0007669"/>
    <property type="project" value="UniProtKB-KW"/>
</dbReference>
<name>A0A6A4L1D9_9ERIC</name>
<evidence type="ECO:0000256" key="10">
    <source>
        <dbReference type="ARBA" id="ARBA00022741"/>
    </source>
</evidence>
<keyword evidence="6" id="KW-0808">Transferase</keyword>
<evidence type="ECO:0000256" key="16">
    <source>
        <dbReference type="ARBA" id="ARBA00023180"/>
    </source>
</evidence>
<keyword evidence="16" id="KW-0325">Glycoprotein</keyword>
<evidence type="ECO:0000256" key="2">
    <source>
        <dbReference type="ARBA" id="ARBA00008536"/>
    </source>
</evidence>
<comment type="subcellular location">
    <subcellularLocation>
        <location evidence="1">Membrane</location>
        <topology evidence="1">Single-pass type I membrane protein</topology>
    </subcellularLocation>
</comment>
<dbReference type="SUPFAM" id="SSF56112">
    <property type="entry name" value="Protein kinase-like (PK-like)"/>
    <property type="match status" value="1"/>
</dbReference>
<accession>A0A6A4L1D9</accession>
<protein>
    <recommendedName>
        <fullName evidence="4">non-specific serine/threonine protein kinase</fullName>
        <ecNumber evidence="4">2.7.11.1</ecNumber>
    </recommendedName>
</protein>
<comment type="caution">
    <text evidence="19">The sequence shown here is derived from an EMBL/GenBank/DDBJ whole genome shotgun (WGS) entry which is preliminary data.</text>
</comment>
<proteinExistence type="inferred from homology"/>
<dbReference type="InterPro" id="IPR011009">
    <property type="entry name" value="Kinase-like_dom_sf"/>
</dbReference>
<gene>
    <name evidence="19" type="ORF">C3L33_16788</name>
</gene>
<evidence type="ECO:0000256" key="15">
    <source>
        <dbReference type="ARBA" id="ARBA00023170"/>
    </source>
</evidence>
<dbReference type="Proteomes" id="UP000428333">
    <property type="component" value="Linkage Group LG10"/>
</dbReference>
<evidence type="ECO:0000256" key="11">
    <source>
        <dbReference type="ARBA" id="ARBA00022777"/>
    </source>
</evidence>
<keyword evidence="7" id="KW-0812">Transmembrane</keyword>
<dbReference type="GO" id="GO:0004674">
    <property type="term" value="F:protein serine/threonine kinase activity"/>
    <property type="evidence" value="ECO:0007669"/>
    <property type="project" value="UniProtKB-KW"/>
</dbReference>
<evidence type="ECO:0000256" key="7">
    <source>
        <dbReference type="ARBA" id="ARBA00022692"/>
    </source>
</evidence>
<feature type="domain" description="Protein kinase" evidence="18">
    <location>
        <begin position="30"/>
        <end position="210"/>
    </location>
</feature>
<keyword evidence="10 17" id="KW-0547">Nucleotide-binding</keyword>
<evidence type="ECO:0000256" key="17">
    <source>
        <dbReference type="PROSITE-ProRule" id="PRU10141"/>
    </source>
</evidence>
<evidence type="ECO:0000256" key="5">
    <source>
        <dbReference type="ARBA" id="ARBA00022527"/>
    </source>
</evidence>
<dbReference type="EMBL" id="QEFC01002716">
    <property type="protein sequence ID" value="KAE9451312.1"/>
    <property type="molecule type" value="Genomic_DNA"/>
</dbReference>
<evidence type="ECO:0000256" key="14">
    <source>
        <dbReference type="ARBA" id="ARBA00023136"/>
    </source>
</evidence>
<organism evidence="19 20">
    <name type="scientific">Rhododendron williamsianum</name>
    <dbReference type="NCBI Taxonomy" id="262921"/>
    <lineage>
        <taxon>Eukaryota</taxon>
        <taxon>Viridiplantae</taxon>
        <taxon>Streptophyta</taxon>
        <taxon>Embryophyta</taxon>
        <taxon>Tracheophyta</taxon>
        <taxon>Spermatophyta</taxon>
        <taxon>Magnoliopsida</taxon>
        <taxon>eudicotyledons</taxon>
        <taxon>Gunneridae</taxon>
        <taxon>Pentapetalae</taxon>
        <taxon>asterids</taxon>
        <taxon>Ericales</taxon>
        <taxon>Ericaceae</taxon>
        <taxon>Ericoideae</taxon>
        <taxon>Rhodoreae</taxon>
        <taxon>Rhododendron</taxon>
    </lineage>
</organism>
<evidence type="ECO:0000313" key="19">
    <source>
        <dbReference type="EMBL" id="KAE9451312.1"/>
    </source>
</evidence>
<keyword evidence="9" id="KW-0430">Lectin</keyword>
<evidence type="ECO:0000256" key="8">
    <source>
        <dbReference type="ARBA" id="ARBA00022729"/>
    </source>
</evidence>
<evidence type="ECO:0000256" key="6">
    <source>
        <dbReference type="ARBA" id="ARBA00022679"/>
    </source>
</evidence>
<dbReference type="OrthoDB" id="543442at2759"/>
<evidence type="ECO:0000256" key="9">
    <source>
        <dbReference type="ARBA" id="ARBA00022734"/>
    </source>
</evidence>
<evidence type="ECO:0000256" key="12">
    <source>
        <dbReference type="ARBA" id="ARBA00022840"/>
    </source>
</evidence>
<dbReference type="InterPro" id="IPR017441">
    <property type="entry name" value="Protein_kinase_ATP_BS"/>
</dbReference>
<dbReference type="PROSITE" id="PS00107">
    <property type="entry name" value="PROTEIN_KINASE_ATP"/>
    <property type="match status" value="1"/>
</dbReference>
<keyword evidence="20" id="KW-1185">Reference proteome</keyword>
<keyword evidence="12 17" id="KW-0067">ATP-binding</keyword>
<sequence length="210" mass="23473">MKKFKEVLEDWEVQYGPHRFGYNDLFIATKGFTELLGRGGFGRVYRGVLPTSNIEVAVKGVAHDSRQGLREFVAEIATIGRLRHPNLVRLLGYCRRKQELLLVYDYMPNGSLDRGNILEAIDRQLGTEYAVEEAKLLLKLGLLCAHAIAAARPSMCTVMQYLEGRAQLPDNLGDIIKSRDFGEASNEQDVQLPTSVTSLTISEPFTSIGR</sequence>
<dbReference type="InterPro" id="IPR050528">
    <property type="entry name" value="L-type_Lectin-RKs"/>
</dbReference>
<dbReference type="PROSITE" id="PS50011">
    <property type="entry name" value="PROTEIN_KINASE_DOM"/>
    <property type="match status" value="1"/>
</dbReference>
<dbReference type="PANTHER" id="PTHR27007">
    <property type="match status" value="1"/>
</dbReference>
<evidence type="ECO:0000256" key="4">
    <source>
        <dbReference type="ARBA" id="ARBA00012513"/>
    </source>
</evidence>
<dbReference type="InterPro" id="IPR001245">
    <property type="entry name" value="Ser-Thr/Tyr_kinase_cat_dom"/>
</dbReference>
<keyword evidence="8" id="KW-0732">Signal</keyword>
<keyword evidence="14" id="KW-0472">Membrane</keyword>
<feature type="non-terminal residue" evidence="19">
    <location>
        <position position="1"/>
    </location>
</feature>
<keyword evidence="11" id="KW-0418">Kinase</keyword>
<dbReference type="AlphaFoldDB" id="A0A6A4L1D9"/>
<reference evidence="19 20" key="1">
    <citation type="journal article" date="2019" name="Genome Biol. Evol.">
        <title>The Rhododendron genome and chromosomal organization provide insight into shared whole-genome duplications across the heath family (Ericaceae).</title>
        <authorList>
            <person name="Soza V.L."/>
            <person name="Lindsley D."/>
            <person name="Waalkes A."/>
            <person name="Ramage E."/>
            <person name="Patwardhan R.P."/>
            <person name="Burton J.N."/>
            <person name="Adey A."/>
            <person name="Kumar A."/>
            <person name="Qiu R."/>
            <person name="Shendure J."/>
            <person name="Hall B."/>
        </authorList>
    </citation>
    <scope>NUCLEOTIDE SEQUENCE [LARGE SCALE GENOMIC DNA]</scope>
    <source>
        <strain evidence="19">RSF 1966-606</strain>
    </source>
</reference>
<evidence type="ECO:0000256" key="13">
    <source>
        <dbReference type="ARBA" id="ARBA00022989"/>
    </source>
</evidence>
<evidence type="ECO:0000256" key="1">
    <source>
        <dbReference type="ARBA" id="ARBA00004479"/>
    </source>
</evidence>
<keyword evidence="13" id="KW-1133">Transmembrane helix</keyword>